<dbReference type="GO" id="GO:0016757">
    <property type="term" value="F:glycosyltransferase activity"/>
    <property type="evidence" value="ECO:0007669"/>
    <property type="project" value="UniProtKB-KW"/>
</dbReference>
<dbReference type="AlphaFoldDB" id="A0A9D1XU76"/>
<dbReference type="PANTHER" id="PTHR46401">
    <property type="entry name" value="GLYCOSYLTRANSFERASE WBBK-RELATED"/>
    <property type="match status" value="1"/>
</dbReference>
<gene>
    <name evidence="2" type="ORF">H9848_12530</name>
</gene>
<dbReference type="EMBL" id="DXEN01000092">
    <property type="protein sequence ID" value="HIX87411.1"/>
    <property type="molecule type" value="Genomic_DNA"/>
</dbReference>
<dbReference type="EC" id="2.4.-.-" evidence="2"/>
<proteinExistence type="predicted"/>
<name>A0A9D1XU76_9BACT</name>
<dbReference type="Pfam" id="PF13692">
    <property type="entry name" value="Glyco_trans_1_4"/>
    <property type="match status" value="1"/>
</dbReference>
<protein>
    <submittedName>
        <fullName evidence="2">Glycosyltransferase</fullName>
        <ecNumber evidence="2">2.4.-.-</ecNumber>
    </submittedName>
</protein>
<reference evidence="2" key="1">
    <citation type="journal article" date="2021" name="PeerJ">
        <title>Extensive microbial diversity within the chicken gut microbiome revealed by metagenomics and culture.</title>
        <authorList>
            <person name="Gilroy R."/>
            <person name="Ravi A."/>
            <person name="Getino M."/>
            <person name="Pursley I."/>
            <person name="Horton D.L."/>
            <person name="Alikhan N.F."/>
            <person name="Baker D."/>
            <person name="Gharbi K."/>
            <person name="Hall N."/>
            <person name="Watson M."/>
            <person name="Adriaenssens E.M."/>
            <person name="Foster-Nyarko E."/>
            <person name="Jarju S."/>
            <person name="Secka A."/>
            <person name="Antonio M."/>
            <person name="Oren A."/>
            <person name="Chaudhuri R.R."/>
            <person name="La Ragione R."/>
            <person name="Hildebrand F."/>
            <person name="Pallen M.J."/>
        </authorList>
    </citation>
    <scope>NUCLEOTIDE SEQUENCE</scope>
    <source>
        <strain evidence="2">ChiHecec2B26-12326</strain>
    </source>
</reference>
<accession>A0A9D1XU76</accession>
<evidence type="ECO:0000313" key="3">
    <source>
        <dbReference type="Proteomes" id="UP000823847"/>
    </source>
</evidence>
<keyword evidence="2" id="KW-0328">Glycosyltransferase</keyword>
<keyword evidence="1 2" id="KW-0808">Transferase</keyword>
<evidence type="ECO:0000313" key="2">
    <source>
        <dbReference type="EMBL" id="HIX87411.1"/>
    </source>
</evidence>
<dbReference type="Gene3D" id="3.40.50.2000">
    <property type="entry name" value="Glycogen Phosphorylase B"/>
    <property type="match status" value="1"/>
</dbReference>
<dbReference type="Proteomes" id="UP000823847">
    <property type="component" value="Unassembled WGS sequence"/>
</dbReference>
<evidence type="ECO:0000256" key="1">
    <source>
        <dbReference type="ARBA" id="ARBA00022679"/>
    </source>
</evidence>
<reference evidence="2" key="2">
    <citation type="submission" date="2021-04" db="EMBL/GenBank/DDBJ databases">
        <authorList>
            <person name="Gilroy R."/>
        </authorList>
    </citation>
    <scope>NUCLEOTIDE SEQUENCE</scope>
    <source>
        <strain evidence="2">ChiHecec2B26-12326</strain>
    </source>
</reference>
<comment type="caution">
    <text evidence="2">The sequence shown here is derived from an EMBL/GenBank/DDBJ whole genome shotgun (WGS) entry which is preliminary data.</text>
</comment>
<dbReference type="SUPFAM" id="SSF53756">
    <property type="entry name" value="UDP-Glycosyltransferase/glycogen phosphorylase"/>
    <property type="match status" value="1"/>
</dbReference>
<sequence>MPNGFDEAEIGRLQIEERKYGDKENVMITVGRLGVKDKNTEMLLNALAQVNLKDWKVYLIGPIEPTFIPFIDDFFKKNPEKRERVIFTDSISDKQELWDYYNRAKVFVLTSRAESYALVLNEAKRFRDYIVSTDVGAAHDLLESRKYGVLVDQENPAVLACVCQDIIDGKRRVDVYPDFDPSVLAWDGLIRNARICEKLR</sequence>
<organism evidence="2 3">
    <name type="scientific">Candidatus Parabacteroides intestinigallinarum</name>
    <dbReference type="NCBI Taxonomy" id="2838722"/>
    <lineage>
        <taxon>Bacteria</taxon>
        <taxon>Pseudomonadati</taxon>
        <taxon>Bacteroidota</taxon>
        <taxon>Bacteroidia</taxon>
        <taxon>Bacteroidales</taxon>
        <taxon>Tannerellaceae</taxon>
        <taxon>Parabacteroides</taxon>
    </lineage>
</organism>
<dbReference type="GO" id="GO:0009103">
    <property type="term" value="P:lipopolysaccharide biosynthetic process"/>
    <property type="evidence" value="ECO:0007669"/>
    <property type="project" value="TreeGrafter"/>
</dbReference>
<dbReference type="PANTHER" id="PTHR46401:SF2">
    <property type="entry name" value="GLYCOSYLTRANSFERASE WBBK-RELATED"/>
    <property type="match status" value="1"/>
</dbReference>